<comment type="subcellular location">
    <subcellularLocation>
        <location evidence="1 7">Endoplasmic reticulum membrane</location>
        <topology evidence="1 7">Peripheral membrane protein</topology>
        <orientation evidence="1 7">Lumenal side</orientation>
    </subcellularLocation>
</comment>
<keyword evidence="12" id="KW-1185">Reference proteome</keyword>
<proteinExistence type="inferred from homology"/>
<evidence type="ECO:0000313" key="12">
    <source>
        <dbReference type="Proteomes" id="UP000027002"/>
    </source>
</evidence>
<evidence type="ECO:0000313" key="11">
    <source>
        <dbReference type="EMBL" id="QUC21135.1"/>
    </source>
</evidence>
<organism evidence="11 12">
    <name type="scientific">Ustilaginoidea virens</name>
    <name type="common">Rice false smut fungus</name>
    <name type="synonym">Villosiclava virens</name>
    <dbReference type="NCBI Taxonomy" id="1159556"/>
    <lineage>
        <taxon>Eukaryota</taxon>
        <taxon>Fungi</taxon>
        <taxon>Dikarya</taxon>
        <taxon>Ascomycota</taxon>
        <taxon>Pezizomycotina</taxon>
        <taxon>Sordariomycetes</taxon>
        <taxon>Hypocreomycetidae</taxon>
        <taxon>Hypocreales</taxon>
        <taxon>Clavicipitaceae</taxon>
        <taxon>Ustilaginoidea</taxon>
    </lineage>
</organism>
<feature type="compositionally biased region" description="Low complexity" evidence="9">
    <location>
        <begin position="95"/>
        <end position="109"/>
    </location>
</feature>
<dbReference type="GO" id="GO:0005789">
    <property type="term" value="C:endoplasmic reticulum membrane"/>
    <property type="evidence" value="ECO:0007669"/>
    <property type="project" value="UniProtKB-SubCell"/>
</dbReference>
<evidence type="ECO:0000256" key="2">
    <source>
        <dbReference type="ARBA" id="ARBA00009918"/>
    </source>
</evidence>
<dbReference type="GO" id="GO:0030970">
    <property type="term" value="P:retrograde protein transport, ER to cytosol"/>
    <property type="evidence" value="ECO:0007669"/>
    <property type="project" value="TreeGrafter"/>
</dbReference>
<dbReference type="OrthoDB" id="448954at2759"/>
<evidence type="ECO:0000256" key="9">
    <source>
        <dbReference type="SAM" id="MobiDB-lite"/>
    </source>
</evidence>
<name>A0A8E5HTK2_USTVR</name>
<keyword evidence="3" id="KW-0732">Signal</keyword>
<keyword evidence="5 7" id="KW-0256">Endoplasmic reticulum</keyword>
<evidence type="ECO:0000256" key="4">
    <source>
        <dbReference type="ARBA" id="ARBA00022734"/>
    </source>
</evidence>
<dbReference type="GO" id="GO:0030246">
    <property type="term" value="F:carbohydrate binding"/>
    <property type="evidence" value="ECO:0007669"/>
    <property type="project" value="UniProtKB-UniRule"/>
</dbReference>
<feature type="compositionally biased region" description="Basic and acidic residues" evidence="9">
    <location>
        <begin position="233"/>
        <end position="245"/>
    </location>
</feature>
<keyword evidence="8" id="KW-0175">Coiled coil</keyword>
<accession>A0A8E5HTK2</accession>
<feature type="region of interest" description="Disordered" evidence="9">
    <location>
        <begin position="82"/>
        <end position="109"/>
    </location>
</feature>
<keyword evidence="6" id="KW-1015">Disulfide bond</keyword>
<dbReference type="GO" id="GO:0030968">
    <property type="term" value="P:endoplasmic reticulum unfolded protein response"/>
    <property type="evidence" value="ECO:0007669"/>
    <property type="project" value="UniProtKB-UniRule"/>
</dbReference>
<evidence type="ECO:0000256" key="5">
    <source>
        <dbReference type="ARBA" id="ARBA00022824"/>
    </source>
</evidence>
<comment type="function">
    <text evidence="7">Lectin involved in the quality control of the secretory pathway. As a member of the endoplasmic reticulum-associated degradation lumenal (ERAD-L) surveillance system, targets misfolded endoplasmic reticulum lumenal glycoproteins for degradation.</text>
</comment>
<evidence type="ECO:0000256" key="7">
    <source>
        <dbReference type="RuleBase" id="RU369099"/>
    </source>
</evidence>
<dbReference type="PANTHER" id="PTHR15414:SF0">
    <property type="entry name" value="ENDOPLASMIC RETICULUM LECTIN 1"/>
    <property type="match status" value="1"/>
</dbReference>
<evidence type="ECO:0000256" key="3">
    <source>
        <dbReference type="ARBA" id="ARBA00022729"/>
    </source>
</evidence>
<dbReference type="GO" id="GO:0005788">
    <property type="term" value="C:endoplasmic reticulum lumen"/>
    <property type="evidence" value="ECO:0007669"/>
    <property type="project" value="UniProtKB-UniRule"/>
</dbReference>
<dbReference type="PROSITE" id="PS51914">
    <property type="entry name" value="MRH"/>
    <property type="match status" value="1"/>
</dbReference>
<keyword evidence="7" id="KW-0472">Membrane</keyword>
<comment type="similarity">
    <text evidence="2 7">Belongs to the OS-9 family.</text>
</comment>
<dbReference type="RefSeq" id="XP_042998808.1">
    <property type="nucleotide sequence ID" value="XM_043142875.1"/>
</dbReference>
<evidence type="ECO:0000256" key="8">
    <source>
        <dbReference type="SAM" id="Coils"/>
    </source>
</evidence>
<sequence length="554" mass="60746">MLTLAPCAPCEREDAKGCGKMRRTNLILLAATQMSAAKSLGFSIHDDMLAFPQFEVVFDKTHVSERDAQALVERGRQDATYAADFSDSTNGNGHATTTASTPAAASAPRSADSDEIVGFSYEILKMSPHRYLCTIPTIRPPGPVNATDNALAKAEEERERHRATVKGWELLHGLQDFCLYYVSGWWSYSFCKNREIVQYHAVAATGKSQVPKRDPNGQEYILGRVPTLPATTGDEKSRKQRDANEPARLPAELQIKGDQRYLVQRLGGGTVCDLTGKERTIEVQYQCVPGLKHDKIGWVKEVITCSYVMMINTPRLCSDVAFQPPAGNPANPITCQLISDISEASQPLLDQQTSAIKAAEEPKDGIGTDDGHQLTSKKHETPQITIGGVLVGGKRALSSGDEDGKPVKLDQLGNLFVPKPKILELIAEAASKAEGGKVKELTAEELKGLNVDPKTVKEMREKLKKLAGDSGWKMQLFQMHEEDEQELLGFIDEPGTAHGKIKSTKSKEKNQEGNGGRNAKDDKDPSKGRKDGASEEKKRDGEGSQERFFERDEL</sequence>
<dbReference type="Pfam" id="PF07915">
    <property type="entry name" value="PRKCSH"/>
    <property type="match status" value="1"/>
</dbReference>
<evidence type="ECO:0000256" key="1">
    <source>
        <dbReference type="ARBA" id="ARBA00004367"/>
    </source>
</evidence>
<evidence type="ECO:0000259" key="10">
    <source>
        <dbReference type="PROSITE" id="PS51914"/>
    </source>
</evidence>
<reference evidence="11" key="1">
    <citation type="submission" date="2020-03" db="EMBL/GenBank/DDBJ databases">
        <title>A mixture of massive structural variations and highly conserved coding sequences in Ustilaginoidea virens genome.</title>
        <authorList>
            <person name="Zhang K."/>
            <person name="Zhao Z."/>
            <person name="Zhang Z."/>
            <person name="Li Y."/>
            <person name="Hsiang T."/>
            <person name="Sun W."/>
        </authorList>
    </citation>
    <scope>NUCLEOTIDE SEQUENCE</scope>
    <source>
        <strain evidence="11">UV-8b</strain>
    </source>
</reference>
<feature type="domain" description="MRH" evidence="10">
    <location>
        <begin position="176"/>
        <end position="319"/>
    </location>
</feature>
<dbReference type="KEGG" id="uvi:66066155"/>
<protein>
    <recommendedName>
        <fullName evidence="7">Endoplasmic reticulum lectin</fullName>
    </recommendedName>
    <alternativeName>
        <fullName evidence="7">Protein OS-9 homolog</fullName>
    </alternativeName>
</protein>
<feature type="region of interest" description="Disordered" evidence="9">
    <location>
        <begin position="490"/>
        <end position="554"/>
    </location>
</feature>
<dbReference type="InterPro" id="IPR045149">
    <property type="entry name" value="OS-9-like"/>
</dbReference>
<dbReference type="InterPro" id="IPR012913">
    <property type="entry name" value="OS9-like_dom"/>
</dbReference>
<gene>
    <name evidence="11" type="ORF">UV8b_05378</name>
</gene>
<dbReference type="AlphaFoldDB" id="A0A8E5HTK2"/>
<feature type="region of interest" description="Disordered" evidence="9">
    <location>
        <begin position="359"/>
        <end position="378"/>
    </location>
</feature>
<dbReference type="EMBL" id="CP072756">
    <property type="protein sequence ID" value="QUC21135.1"/>
    <property type="molecule type" value="Genomic_DNA"/>
</dbReference>
<feature type="region of interest" description="Disordered" evidence="9">
    <location>
        <begin position="227"/>
        <end position="247"/>
    </location>
</feature>
<dbReference type="InterPro" id="IPR044865">
    <property type="entry name" value="MRH_dom"/>
</dbReference>
<evidence type="ECO:0000256" key="6">
    <source>
        <dbReference type="ARBA" id="ARBA00023157"/>
    </source>
</evidence>
<dbReference type="GeneID" id="66066155"/>
<feature type="compositionally biased region" description="Basic and acidic residues" evidence="9">
    <location>
        <begin position="518"/>
        <end position="554"/>
    </location>
</feature>
<dbReference type="Gene3D" id="2.70.130.10">
    <property type="entry name" value="Mannose-6-phosphate receptor binding domain"/>
    <property type="match status" value="1"/>
</dbReference>
<dbReference type="PANTHER" id="PTHR15414">
    <property type="entry name" value="OS-9-RELATED"/>
    <property type="match status" value="1"/>
</dbReference>
<keyword evidence="4 7" id="KW-0430">Lectin</keyword>
<dbReference type="InterPro" id="IPR009011">
    <property type="entry name" value="Man6P_isomerase_rcpt-bd_dom_sf"/>
</dbReference>
<feature type="coiled-coil region" evidence="8">
    <location>
        <begin position="144"/>
        <end position="171"/>
    </location>
</feature>
<dbReference type="Proteomes" id="UP000027002">
    <property type="component" value="Chromosome 4"/>
</dbReference>